<dbReference type="AlphaFoldDB" id="A0A165J8P5"/>
<proteinExistence type="predicted"/>
<accession>A0A165J8P5</accession>
<dbReference type="EMBL" id="KV425971">
    <property type="protein sequence ID" value="KZV94492.1"/>
    <property type="molecule type" value="Genomic_DNA"/>
</dbReference>
<sequence length="66" mass="7549">MVRTLHHRIAYICHCRTSTSLGLGLADSVLFATLLVVRPFVYSARPLPHYVKVKLSSSKYILMFRN</sequence>
<keyword evidence="1" id="KW-0472">Membrane</keyword>
<keyword evidence="3" id="KW-1185">Reference proteome</keyword>
<keyword evidence="1" id="KW-1133">Transmembrane helix</keyword>
<evidence type="ECO:0000313" key="3">
    <source>
        <dbReference type="Proteomes" id="UP000077266"/>
    </source>
</evidence>
<evidence type="ECO:0000256" key="1">
    <source>
        <dbReference type="SAM" id="Phobius"/>
    </source>
</evidence>
<reference evidence="2 3" key="1">
    <citation type="journal article" date="2016" name="Mol. Biol. Evol.">
        <title>Comparative Genomics of Early-Diverging Mushroom-Forming Fungi Provides Insights into the Origins of Lignocellulose Decay Capabilities.</title>
        <authorList>
            <person name="Nagy L.G."/>
            <person name="Riley R."/>
            <person name="Tritt A."/>
            <person name="Adam C."/>
            <person name="Daum C."/>
            <person name="Floudas D."/>
            <person name="Sun H."/>
            <person name="Yadav J.S."/>
            <person name="Pangilinan J."/>
            <person name="Larsson K.H."/>
            <person name="Matsuura K."/>
            <person name="Barry K."/>
            <person name="Labutti K."/>
            <person name="Kuo R."/>
            <person name="Ohm R.A."/>
            <person name="Bhattacharya S.S."/>
            <person name="Shirouzu T."/>
            <person name="Yoshinaga Y."/>
            <person name="Martin F.M."/>
            <person name="Grigoriev I.V."/>
            <person name="Hibbett D.S."/>
        </authorList>
    </citation>
    <scope>NUCLEOTIDE SEQUENCE [LARGE SCALE GENOMIC DNA]</scope>
    <source>
        <strain evidence="2 3">HHB12029</strain>
    </source>
</reference>
<gene>
    <name evidence="2" type="ORF">EXIGLDRAFT_736869</name>
</gene>
<organism evidence="2 3">
    <name type="scientific">Exidia glandulosa HHB12029</name>
    <dbReference type="NCBI Taxonomy" id="1314781"/>
    <lineage>
        <taxon>Eukaryota</taxon>
        <taxon>Fungi</taxon>
        <taxon>Dikarya</taxon>
        <taxon>Basidiomycota</taxon>
        <taxon>Agaricomycotina</taxon>
        <taxon>Agaricomycetes</taxon>
        <taxon>Auriculariales</taxon>
        <taxon>Exidiaceae</taxon>
        <taxon>Exidia</taxon>
    </lineage>
</organism>
<evidence type="ECO:0000313" key="2">
    <source>
        <dbReference type="EMBL" id="KZV94492.1"/>
    </source>
</evidence>
<dbReference type="InParanoid" id="A0A165J8P5"/>
<feature type="non-terminal residue" evidence="2">
    <location>
        <position position="66"/>
    </location>
</feature>
<keyword evidence="1" id="KW-0812">Transmembrane</keyword>
<name>A0A165J8P5_EXIGL</name>
<protein>
    <submittedName>
        <fullName evidence="2">Uncharacterized protein</fullName>
    </submittedName>
</protein>
<feature type="transmembrane region" description="Helical" evidence="1">
    <location>
        <begin position="21"/>
        <end position="41"/>
    </location>
</feature>
<dbReference type="Proteomes" id="UP000077266">
    <property type="component" value="Unassembled WGS sequence"/>
</dbReference>